<dbReference type="Gene3D" id="3.40.50.2000">
    <property type="entry name" value="Glycogen Phosphorylase B"/>
    <property type="match status" value="2"/>
</dbReference>
<evidence type="ECO:0000256" key="11">
    <source>
        <dbReference type="ARBA" id="ARBA00044190"/>
    </source>
</evidence>
<evidence type="ECO:0000256" key="10">
    <source>
        <dbReference type="ARBA" id="ARBA00044041"/>
    </source>
</evidence>
<keyword evidence="7" id="KW-0448">Lipopolysaccharide biosynthesis</keyword>
<dbReference type="CDD" id="cd03789">
    <property type="entry name" value="GT9_LPS_heptosyltransferase"/>
    <property type="match status" value="1"/>
</dbReference>
<dbReference type="Proteomes" id="UP000247772">
    <property type="component" value="Unassembled WGS sequence"/>
</dbReference>
<dbReference type="SUPFAM" id="SSF53756">
    <property type="entry name" value="UDP-Glycosyltransferase/glycogen phosphorylase"/>
    <property type="match status" value="1"/>
</dbReference>
<evidence type="ECO:0000256" key="4">
    <source>
        <dbReference type="ARBA" id="ARBA00022519"/>
    </source>
</evidence>
<evidence type="ECO:0000256" key="6">
    <source>
        <dbReference type="ARBA" id="ARBA00022679"/>
    </source>
</evidence>
<keyword evidence="3" id="KW-1003">Cell membrane</keyword>
<protein>
    <recommendedName>
        <fullName evidence="11">Lipopolysaccharide heptosyltransferase 1</fullName>
        <ecNumber evidence="10">2.4.99.23</ecNumber>
    </recommendedName>
    <alternativeName>
        <fullName evidence="12">ADP-heptose:lipopolysaccharide heptosyltransferase I</fullName>
    </alternativeName>
</protein>
<proteinExistence type="inferred from homology"/>
<keyword evidence="8" id="KW-0472">Membrane</keyword>
<comment type="catalytic activity">
    <reaction evidence="13">
        <text>an alpha-Kdo-(2-&gt;4)-alpha-Kdo-(2-&gt;6)-lipid A + ADP-L-glycero-beta-D-manno-heptose = an L-alpha-D-Hep-(1-&gt;5)-[alpha-Kdo-(2-&gt;4)]-alpha-Kdo-(2-&gt;6)-lipid A + ADP + H(+)</text>
        <dbReference type="Rhea" id="RHEA:74067"/>
        <dbReference type="ChEBI" id="CHEBI:15378"/>
        <dbReference type="ChEBI" id="CHEBI:61506"/>
        <dbReference type="ChEBI" id="CHEBI:176431"/>
        <dbReference type="ChEBI" id="CHEBI:193068"/>
        <dbReference type="ChEBI" id="CHEBI:456216"/>
        <dbReference type="EC" id="2.4.99.23"/>
    </reaction>
</comment>
<dbReference type="GO" id="GO:0005886">
    <property type="term" value="C:plasma membrane"/>
    <property type="evidence" value="ECO:0007669"/>
    <property type="project" value="UniProtKB-SubCell"/>
</dbReference>
<keyword evidence="5" id="KW-0328">Glycosyltransferase</keyword>
<dbReference type="AlphaFoldDB" id="A0A2V4TJ47"/>
<gene>
    <name evidence="14" type="ORF">C7410_107208</name>
</gene>
<dbReference type="Pfam" id="PF01075">
    <property type="entry name" value="Glyco_transf_9"/>
    <property type="match status" value="1"/>
</dbReference>
<dbReference type="GO" id="GO:0005829">
    <property type="term" value="C:cytosol"/>
    <property type="evidence" value="ECO:0007669"/>
    <property type="project" value="TreeGrafter"/>
</dbReference>
<dbReference type="GO" id="GO:0008713">
    <property type="term" value="F:ADP-heptose-lipopolysaccharide heptosyltransferase activity"/>
    <property type="evidence" value="ECO:0007669"/>
    <property type="project" value="TreeGrafter"/>
</dbReference>
<dbReference type="OrthoDB" id="9767552at2"/>
<dbReference type="InterPro" id="IPR051199">
    <property type="entry name" value="LPS_LOS_Heptosyltrfase"/>
</dbReference>
<evidence type="ECO:0000256" key="3">
    <source>
        <dbReference type="ARBA" id="ARBA00022475"/>
    </source>
</evidence>
<evidence type="ECO:0000256" key="9">
    <source>
        <dbReference type="ARBA" id="ARBA00043995"/>
    </source>
</evidence>
<keyword evidence="6 14" id="KW-0808">Transferase</keyword>
<evidence type="ECO:0000256" key="5">
    <source>
        <dbReference type="ARBA" id="ARBA00022676"/>
    </source>
</evidence>
<organism evidence="14 15">
    <name type="scientific">Paraburkholderia silvatlantica</name>
    <dbReference type="NCBI Taxonomy" id="321895"/>
    <lineage>
        <taxon>Bacteria</taxon>
        <taxon>Pseudomonadati</taxon>
        <taxon>Pseudomonadota</taxon>
        <taxon>Betaproteobacteria</taxon>
        <taxon>Burkholderiales</taxon>
        <taxon>Burkholderiaceae</taxon>
        <taxon>Paraburkholderia</taxon>
    </lineage>
</organism>
<evidence type="ECO:0000256" key="7">
    <source>
        <dbReference type="ARBA" id="ARBA00022985"/>
    </source>
</evidence>
<evidence type="ECO:0000256" key="13">
    <source>
        <dbReference type="ARBA" id="ARBA00049201"/>
    </source>
</evidence>
<comment type="caution">
    <text evidence="14">The sequence shown here is derived from an EMBL/GenBank/DDBJ whole genome shotgun (WGS) entry which is preliminary data.</text>
</comment>
<evidence type="ECO:0000313" key="14">
    <source>
        <dbReference type="EMBL" id="PYE23831.1"/>
    </source>
</evidence>
<evidence type="ECO:0000256" key="8">
    <source>
        <dbReference type="ARBA" id="ARBA00023136"/>
    </source>
</evidence>
<dbReference type="PANTHER" id="PTHR30160:SF19">
    <property type="entry name" value="LIPOPOLYSACCHARIDE HEPTOSYLTRANSFERASE 1"/>
    <property type="match status" value="1"/>
</dbReference>
<accession>A0A2V4TJ47</accession>
<sequence>MKRVLIVKVTSLGDIVEALPVVADVQRAFPGVKVDWAADEAFADIVRWNAGVDRVLCAPLRRFKKARRWSDFKAIWASIAELRAYRYDAIVDIHGVYKSAIIAFLARGRRRFGYLSQDLGERGAAFAYNGRFGPRPKCNAWHGLRISAGEALGYTVDTPPEFQMRVPRDGTALPAPEAPTALLFHATSKDEKKWPVAHWGELGNALIARGLRVELPWGSDNEHATAREIAALIPGATVLPRLTVSQVAQRIEDCALVVGTDTGFVHLSHALVKPTVMVFVSTDAEHSGVHAPNRSISIGDGRHVPPVQVAIDAVDRIYPARHGGASAQPSRVHAA</sequence>
<dbReference type="InterPro" id="IPR002201">
    <property type="entry name" value="Glyco_trans_9"/>
</dbReference>
<evidence type="ECO:0000256" key="1">
    <source>
        <dbReference type="ARBA" id="ARBA00004515"/>
    </source>
</evidence>
<evidence type="ECO:0000256" key="2">
    <source>
        <dbReference type="ARBA" id="ARBA00004713"/>
    </source>
</evidence>
<keyword evidence="4" id="KW-0997">Cell inner membrane</keyword>
<comment type="similarity">
    <text evidence="9">Belongs to the glycosyltransferase 9 family.</text>
</comment>
<dbReference type="RefSeq" id="WP_110855019.1">
    <property type="nucleotide sequence ID" value="NZ_QJSQ01000007.1"/>
</dbReference>
<evidence type="ECO:0000256" key="12">
    <source>
        <dbReference type="ARBA" id="ARBA00044330"/>
    </source>
</evidence>
<evidence type="ECO:0000313" key="15">
    <source>
        <dbReference type="Proteomes" id="UP000247772"/>
    </source>
</evidence>
<dbReference type="PANTHER" id="PTHR30160">
    <property type="entry name" value="TETRAACYLDISACCHARIDE 4'-KINASE-RELATED"/>
    <property type="match status" value="1"/>
</dbReference>
<name>A0A2V4TJ47_9BURK</name>
<dbReference type="GO" id="GO:0009244">
    <property type="term" value="P:lipopolysaccharide core region biosynthetic process"/>
    <property type="evidence" value="ECO:0007669"/>
    <property type="project" value="InterPro"/>
</dbReference>
<reference evidence="14 15" key="1">
    <citation type="submission" date="2018-06" db="EMBL/GenBank/DDBJ databases">
        <title>Genomic Encyclopedia of Type Strains, Phase IV (KMG-V): Genome sequencing to study the core and pangenomes of soil and plant-associated prokaryotes.</title>
        <authorList>
            <person name="Whitman W."/>
        </authorList>
    </citation>
    <scope>NUCLEOTIDE SEQUENCE [LARGE SCALE GENOMIC DNA]</scope>
    <source>
        <strain evidence="14 15">SRCL-318</strain>
    </source>
</reference>
<dbReference type="EMBL" id="QJSQ01000007">
    <property type="protein sequence ID" value="PYE23831.1"/>
    <property type="molecule type" value="Genomic_DNA"/>
</dbReference>
<comment type="pathway">
    <text evidence="2">Bacterial outer membrane biogenesis; LPS core biosynthesis.</text>
</comment>
<dbReference type="NCBIfam" id="TIGR02193">
    <property type="entry name" value="heptsyl_trn_I"/>
    <property type="match status" value="1"/>
</dbReference>
<dbReference type="InterPro" id="IPR011908">
    <property type="entry name" value="LipoPS_heptosylTferase-I"/>
</dbReference>
<dbReference type="EC" id="2.4.99.23" evidence="10"/>
<comment type="subcellular location">
    <subcellularLocation>
        <location evidence="1">Cell inner membrane</location>
        <topology evidence="1">Peripheral membrane protein</topology>
        <orientation evidence="1">Cytoplasmic side</orientation>
    </subcellularLocation>
</comment>